<dbReference type="Proteomes" id="UP000036987">
    <property type="component" value="Unassembled WGS sequence"/>
</dbReference>
<keyword evidence="3" id="KW-0496">Mitochondrion</keyword>
<feature type="compositionally biased region" description="Polar residues" evidence="5">
    <location>
        <begin position="364"/>
        <end position="374"/>
    </location>
</feature>
<dbReference type="AlphaFoldDB" id="A0A0K9NMF0"/>
<dbReference type="InterPro" id="IPR036013">
    <property type="entry name" value="Band_7/SPFH_dom_sf"/>
</dbReference>
<dbReference type="PANTHER" id="PTHR43327">
    <property type="entry name" value="STOMATIN-LIKE PROTEIN 2, MITOCHONDRIAL"/>
    <property type="match status" value="1"/>
</dbReference>
<dbReference type="SUPFAM" id="SSF117892">
    <property type="entry name" value="Band 7/SPFH domain"/>
    <property type="match status" value="1"/>
</dbReference>
<reference evidence="8" key="1">
    <citation type="journal article" date="2016" name="Nature">
        <title>The genome of the seagrass Zostera marina reveals angiosperm adaptation to the sea.</title>
        <authorList>
            <person name="Olsen J.L."/>
            <person name="Rouze P."/>
            <person name="Verhelst B."/>
            <person name="Lin Y.-C."/>
            <person name="Bayer T."/>
            <person name="Collen J."/>
            <person name="Dattolo E."/>
            <person name="De Paoli E."/>
            <person name="Dittami S."/>
            <person name="Maumus F."/>
            <person name="Michel G."/>
            <person name="Kersting A."/>
            <person name="Lauritano C."/>
            <person name="Lohaus R."/>
            <person name="Toepel M."/>
            <person name="Tonon T."/>
            <person name="Vanneste K."/>
            <person name="Amirebrahimi M."/>
            <person name="Brakel J."/>
            <person name="Bostroem C."/>
            <person name="Chovatia M."/>
            <person name="Grimwood J."/>
            <person name="Jenkins J.W."/>
            <person name="Jueterbock A."/>
            <person name="Mraz A."/>
            <person name="Stam W.T."/>
            <person name="Tice H."/>
            <person name="Bornberg-Bauer E."/>
            <person name="Green P.J."/>
            <person name="Pearson G.A."/>
            <person name="Procaccini G."/>
            <person name="Duarte C.M."/>
            <person name="Schmutz J."/>
            <person name="Reusch T.B.H."/>
            <person name="Van de Peer Y."/>
        </authorList>
    </citation>
    <scope>NUCLEOTIDE SEQUENCE [LARGE SCALE GENOMIC DNA]</scope>
    <source>
        <strain evidence="8">cv. Finnish</strain>
    </source>
</reference>
<dbReference type="GO" id="GO:0016020">
    <property type="term" value="C:membrane"/>
    <property type="evidence" value="ECO:0007669"/>
    <property type="project" value="InterPro"/>
</dbReference>
<dbReference type="InterPro" id="IPR050710">
    <property type="entry name" value="Band7/mec-2_domain"/>
</dbReference>
<evidence type="ECO:0000256" key="4">
    <source>
        <dbReference type="ARBA" id="ARBA00023288"/>
    </source>
</evidence>
<protein>
    <submittedName>
        <fullName evidence="7">Stomatin-like protein</fullName>
    </submittedName>
</protein>
<dbReference type="GO" id="GO:0005739">
    <property type="term" value="C:mitochondrion"/>
    <property type="evidence" value="ECO:0000318"/>
    <property type="project" value="GO_Central"/>
</dbReference>
<keyword evidence="8" id="KW-1185">Reference proteome</keyword>
<evidence type="ECO:0000313" key="8">
    <source>
        <dbReference type="Proteomes" id="UP000036987"/>
    </source>
</evidence>
<dbReference type="OMA" id="ISIWCIA"/>
<feature type="region of interest" description="Disordered" evidence="5">
    <location>
        <begin position="329"/>
        <end position="374"/>
    </location>
</feature>
<dbReference type="CDD" id="cd08829">
    <property type="entry name" value="SPFH_paraslipin"/>
    <property type="match status" value="1"/>
</dbReference>
<dbReference type="Pfam" id="PF16200">
    <property type="entry name" value="Band_7_C"/>
    <property type="match status" value="1"/>
</dbReference>
<proteinExistence type="inferred from homology"/>
<comment type="caution">
    <text evidence="7">The sequence shown here is derived from an EMBL/GenBank/DDBJ whole genome shotgun (WGS) entry which is preliminary data.</text>
</comment>
<name>A0A0K9NMF0_ZOSMR</name>
<dbReference type="GO" id="GO:0007005">
    <property type="term" value="P:mitochondrion organization"/>
    <property type="evidence" value="ECO:0000318"/>
    <property type="project" value="GO_Central"/>
</dbReference>
<dbReference type="Gene3D" id="3.30.479.30">
    <property type="entry name" value="Band 7 domain"/>
    <property type="match status" value="1"/>
</dbReference>
<dbReference type="InterPro" id="IPR001107">
    <property type="entry name" value="Band_7"/>
</dbReference>
<dbReference type="InterPro" id="IPR001972">
    <property type="entry name" value="Stomatin_HflK_fam"/>
</dbReference>
<evidence type="ECO:0000256" key="5">
    <source>
        <dbReference type="SAM" id="MobiDB-lite"/>
    </source>
</evidence>
<dbReference type="EMBL" id="LFYR01002101">
    <property type="protein sequence ID" value="KMZ57252.1"/>
    <property type="molecule type" value="Genomic_DNA"/>
</dbReference>
<accession>A0A0K9NMF0</accession>
<feature type="domain" description="Band 7" evidence="6">
    <location>
        <begin position="60"/>
        <end position="218"/>
    </location>
</feature>
<sequence>MSAVRAKSIKHLPLLFSKTTTSSRPHVFSTGQIRHFRSSGGRSYEESAARYELAVPLVNWGVRIVPEKKAYVVERFGKYTRTLASGIHLLIPLVDRIAYVHSLKEEAIPIPDQSAITKDNVSILIDGVLYVKIVDPVLASYGVENPIFAVIKLAQTTMRSELGKISLDKTFSGRDMLNENIVRTINDAAKDWGLQCLRYEIRDISPPPGVKAAMEMQAEAERRKRAQVLESEGDKQSNINIAEGEAEAILTRSRATAEGLKLLSEAIKYDGGAEAASLRVAEQYIKAFGNIAKEGTTILLPSSTNNPSGMIAQALSLYKNLIGNGSNTLKEEDSSGIATATDKGEERLTSSADPLSISGGNGGFSLQSSVKETN</sequence>
<comment type="subcellular location">
    <subcellularLocation>
        <location evidence="1">Mitochondrion</location>
    </subcellularLocation>
</comment>
<evidence type="ECO:0000256" key="1">
    <source>
        <dbReference type="ARBA" id="ARBA00004173"/>
    </source>
</evidence>
<evidence type="ECO:0000256" key="3">
    <source>
        <dbReference type="ARBA" id="ARBA00023128"/>
    </source>
</evidence>
<dbReference type="FunFam" id="3.30.479.30:FF:000008">
    <property type="entry name" value="Stomatin-like protein 2, mitochondrial"/>
    <property type="match status" value="1"/>
</dbReference>
<dbReference type="PANTHER" id="PTHR43327:SF10">
    <property type="entry name" value="STOMATIN-LIKE PROTEIN 2, MITOCHONDRIAL"/>
    <property type="match status" value="1"/>
</dbReference>
<keyword evidence="4" id="KW-0449">Lipoprotein</keyword>
<dbReference type="Pfam" id="PF01145">
    <property type="entry name" value="Band_7"/>
    <property type="match status" value="1"/>
</dbReference>
<evidence type="ECO:0000256" key="2">
    <source>
        <dbReference type="ARBA" id="ARBA00008164"/>
    </source>
</evidence>
<gene>
    <name evidence="7" type="ORF">ZOSMA_88G00720</name>
</gene>
<dbReference type="SMART" id="SM00244">
    <property type="entry name" value="PHB"/>
    <property type="match status" value="1"/>
</dbReference>
<dbReference type="PRINTS" id="PR00721">
    <property type="entry name" value="STOMATIN"/>
</dbReference>
<organism evidence="7 8">
    <name type="scientific">Zostera marina</name>
    <name type="common">Eelgrass</name>
    <dbReference type="NCBI Taxonomy" id="29655"/>
    <lineage>
        <taxon>Eukaryota</taxon>
        <taxon>Viridiplantae</taxon>
        <taxon>Streptophyta</taxon>
        <taxon>Embryophyta</taxon>
        <taxon>Tracheophyta</taxon>
        <taxon>Spermatophyta</taxon>
        <taxon>Magnoliopsida</taxon>
        <taxon>Liliopsida</taxon>
        <taxon>Zosteraceae</taxon>
        <taxon>Zostera</taxon>
    </lineage>
</organism>
<comment type="similarity">
    <text evidence="2">Belongs to the band 7/mec-2 family.</text>
</comment>
<dbReference type="OrthoDB" id="434619at2759"/>
<dbReference type="STRING" id="29655.A0A0K9NMF0"/>
<dbReference type="InterPro" id="IPR032435">
    <property type="entry name" value="STML2-like_C"/>
</dbReference>
<evidence type="ECO:0000259" key="6">
    <source>
        <dbReference type="SMART" id="SM00244"/>
    </source>
</evidence>
<evidence type="ECO:0000313" key="7">
    <source>
        <dbReference type="EMBL" id="KMZ57252.1"/>
    </source>
</evidence>